<dbReference type="PANTHER" id="PTHR48475:SF2">
    <property type="entry name" value="RIBONUCLEASE H"/>
    <property type="match status" value="1"/>
</dbReference>
<dbReference type="PANTHER" id="PTHR48475">
    <property type="entry name" value="RIBONUCLEASE H"/>
    <property type="match status" value="1"/>
</dbReference>
<gene>
    <name evidence="2" type="ORF">Slati_3940200</name>
</gene>
<sequence>MITARKLRTYFLSHSICVRTNAPLRATLSNAETSGRIIKCAIELSEYDISYQPRSAIKAQALVEFLKEATFMEGNNGSWLLYIDGSSTLTASRAGVVLTSPEGNELEYALHFNIKASNNEAEYEALIAGIKIALDAGAENLIAYTGSQLVTK</sequence>
<comment type="caution">
    <text evidence="2">The sequence shown here is derived from an EMBL/GenBank/DDBJ whole genome shotgun (WGS) entry which is preliminary data.</text>
</comment>
<name>A0AAW2TPU3_9LAMI</name>
<organism evidence="2">
    <name type="scientific">Sesamum latifolium</name>
    <dbReference type="NCBI Taxonomy" id="2727402"/>
    <lineage>
        <taxon>Eukaryota</taxon>
        <taxon>Viridiplantae</taxon>
        <taxon>Streptophyta</taxon>
        <taxon>Embryophyta</taxon>
        <taxon>Tracheophyta</taxon>
        <taxon>Spermatophyta</taxon>
        <taxon>Magnoliopsida</taxon>
        <taxon>eudicotyledons</taxon>
        <taxon>Gunneridae</taxon>
        <taxon>Pentapetalae</taxon>
        <taxon>asterids</taxon>
        <taxon>lamiids</taxon>
        <taxon>Lamiales</taxon>
        <taxon>Pedaliaceae</taxon>
        <taxon>Sesamum</taxon>
    </lineage>
</organism>
<reference evidence="2" key="1">
    <citation type="submission" date="2020-06" db="EMBL/GenBank/DDBJ databases">
        <authorList>
            <person name="Li T."/>
            <person name="Hu X."/>
            <person name="Zhang T."/>
            <person name="Song X."/>
            <person name="Zhang H."/>
            <person name="Dai N."/>
            <person name="Sheng W."/>
            <person name="Hou X."/>
            <person name="Wei L."/>
        </authorList>
    </citation>
    <scope>NUCLEOTIDE SEQUENCE</scope>
    <source>
        <strain evidence="2">KEN1</strain>
        <tissue evidence="2">Leaf</tissue>
    </source>
</reference>
<dbReference type="GO" id="GO:0003676">
    <property type="term" value="F:nucleic acid binding"/>
    <property type="evidence" value="ECO:0007669"/>
    <property type="project" value="InterPro"/>
</dbReference>
<dbReference type="AlphaFoldDB" id="A0AAW2TPU3"/>
<dbReference type="InterPro" id="IPR002156">
    <property type="entry name" value="RNaseH_domain"/>
</dbReference>
<accession>A0AAW2TPU3</accession>
<dbReference type="GO" id="GO:0004523">
    <property type="term" value="F:RNA-DNA hybrid ribonuclease activity"/>
    <property type="evidence" value="ECO:0007669"/>
    <property type="project" value="InterPro"/>
</dbReference>
<dbReference type="InterPro" id="IPR012337">
    <property type="entry name" value="RNaseH-like_sf"/>
</dbReference>
<dbReference type="PROSITE" id="PS50879">
    <property type="entry name" value="RNASE_H_1"/>
    <property type="match status" value="1"/>
</dbReference>
<feature type="domain" description="RNase H type-1" evidence="1">
    <location>
        <begin position="75"/>
        <end position="152"/>
    </location>
</feature>
<reference evidence="2" key="2">
    <citation type="journal article" date="2024" name="Plant">
        <title>Genomic evolution and insights into agronomic trait innovations of Sesamum species.</title>
        <authorList>
            <person name="Miao H."/>
            <person name="Wang L."/>
            <person name="Qu L."/>
            <person name="Liu H."/>
            <person name="Sun Y."/>
            <person name="Le M."/>
            <person name="Wang Q."/>
            <person name="Wei S."/>
            <person name="Zheng Y."/>
            <person name="Lin W."/>
            <person name="Duan Y."/>
            <person name="Cao H."/>
            <person name="Xiong S."/>
            <person name="Wang X."/>
            <person name="Wei L."/>
            <person name="Li C."/>
            <person name="Ma Q."/>
            <person name="Ju M."/>
            <person name="Zhao R."/>
            <person name="Li G."/>
            <person name="Mu C."/>
            <person name="Tian Q."/>
            <person name="Mei H."/>
            <person name="Zhang T."/>
            <person name="Gao T."/>
            <person name="Zhang H."/>
        </authorList>
    </citation>
    <scope>NUCLEOTIDE SEQUENCE</scope>
    <source>
        <strain evidence="2">KEN1</strain>
    </source>
</reference>
<evidence type="ECO:0000313" key="2">
    <source>
        <dbReference type="EMBL" id="KAL0406263.1"/>
    </source>
</evidence>
<dbReference type="Gene3D" id="3.30.420.10">
    <property type="entry name" value="Ribonuclease H-like superfamily/Ribonuclease H"/>
    <property type="match status" value="1"/>
</dbReference>
<evidence type="ECO:0000259" key="1">
    <source>
        <dbReference type="PROSITE" id="PS50879"/>
    </source>
</evidence>
<dbReference type="Pfam" id="PF13456">
    <property type="entry name" value="RVT_3"/>
    <property type="match status" value="1"/>
</dbReference>
<dbReference type="InterPro" id="IPR036397">
    <property type="entry name" value="RNaseH_sf"/>
</dbReference>
<dbReference type="EMBL" id="JACGWN010000014">
    <property type="protein sequence ID" value="KAL0406263.1"/>
    <property type="molecule type" value="Genomic_DNA"/>
</dbReference>
<dbReference type="SUPFAM" id="SSF53098">
    <property type="entry name" value="Ribonuclease H-like"/>
    <property type="match status" value="1"/>
</dbReference>
<proteinExistence type="predicted"/>
<protein>
    <recommendedName>
        <fullName evidence="1">RNase H type-1 domain-containing protein</fullName>
    </recommendedName>
</protein>